<feature type="transmembrane region" description="Helical" evidence="7">
    <location>
        <begin position="145"/>
        <end position="169"/>
    </location>
</feature>
<dbReference type="Pfam" id="PF13515">
    <property type="entry name" value="FUSC_2"/>
    <property type="match status" value="1"/>
</dbReference>
<organism evidence="10 11">
    <name type="scientific">Thiopseudomonas acetoxidans</name>
    <dbReference type="NCBI Taxonomy" id="3041622"/>
    <lineage>
        <taxon>Bacteria</taxon>
        <taxon>Pseudomonadati</taxon>
        <taxon>Pseudomonadota</taxon>
        <taxon>Gammaproteobacteria</taxon>
        <taxon>Pseudomonadales</taxon>
        <taxon>Pseudomonadaceae</taxon>
        <taxon>Thiopseudomonas</taxon>
    </lineage>
</organism>
<dbReference type="PANTHER" id="PTHR30509">
    <property type="entry name" value="P-HYDROXYBENZOIC ACID EFFLUX PUMP SUBUNIT-RELATED"/>
    <property type="match status" value="1"/>
</dbReference>
<evidence type="ECO:0000256" key="1">
    <source>
        <dbReference type="ARBA" id="ARBA00004651"/>
    </source>
</evidence>
<dbReference type="PANTHER" id="PTHR30509:SF8">
    <property type="entry name" value="INNER MEMBRANE PROTEIN YCCS"/>
    <property type="match status" value="1"/>
</dbReference>
<gene>
    <name evidence="10" type="primary">yccS</name>
    <name evidence="10" type="ORF">QEZ41_05085</name>
</gene>
<dbReference type="InterPro" id="IPR010020">
    <property type="entry name" value="Integral_membrane_YCCS_YHJK"/>
</dbReference>
<sequence length="732" mass="82628">MQSSFSLRLSLRRLWALEKFGPGLRFFIALSLCTLWVWYSERIDWLIPLYLGVIGCALAETDDSWQGRLVAAGVTLVCFSLVATAVEALHPYTPWLSLFMVVATIVLIVLGSAGTRFASISYATLIFSIYTMIGLEHQSQDDVQFWQYAPVLLSGAFIYGTLSVLWYALFAQQPLQHSLARLFRAQCDYLKAKSALFEPLRNLDVEAHRLEIAQQNAHVVEALNDTKNIILHRVSGSRTSAKTRRYLKLYFLAQDIHERASSSHSPYQKLTEAFFHSDVLFRCLRLIRQQGDACKALAKAIELRQSFDYGAGHTQALEDLQASIAYLHQQQNPEWRELLRSLRALAHNLATLDQLLREAANPDALAMNQDTAIFDREPKNISEAWERISQNISLESSVFRHALRMGVAVAAGLAIMHWLAPQQGYWILMTTVFVCRPHYGATRKRLVQRIMGTVLGLALSWMLFQLAPILWIQALFAIAAGVAYFATRNSQFTVSTAFMTLMMLICFNQIGHGYDLFLPRFLDTIAGSVIAGLAVFLILPDWQGRKLHKALARTLKANSQYLRHIMLEYSQGKTDDMQYRIARRDAHNADAALTGSLSNMLKEPGHFRRQSDLGFRFLLLSHTLLGYISALGAHRETLADTPNYPSLNREAQLLADSLTQLATQLDTLQNIGTQPEAEQQQCYRLRDMPEETDDTLRLLQTQLLLISQQLGPLRSLAEEVIRSYSKQGAAKA</sequence>
<dbReference type="RefSeq" id="WP_289410308.1">
    <property type="nucleotide sequence ID" value="NZ_JAUCDY010000004.1"/>
</dbReference>
<dbReference type="InterPro" id="IPR010019">
    <property type="entry name" value="Integral_membrane_YccS"/>
</dbReference>
<dbReference type="Proteomes" id="UP001241056">
    <property type="component" value="Unassembled WGS sequence"/>
</dbReference>
<dbReference type="InterPro" id="IPR032692">
    <property type="entry name" value="YccS_N"/>
</dbReference>
<feature type="transmembrane region" description="Helical" evidence="7">
    <location>
        <begin position="402"/>
        <end position="418"/>
    </location>
</feature>
<evidence type="ECO:0000256" key="6">
    <source>
        <dbReference type="ARBA" id="ARBA00043993"/>
    </source>
</evidence>
<keyword evidence="5 7" id="KW-0472">Membrane</keyword>
<evidence type="ECO:0000259" key="8">
    <source>
        <dbReference type="Pfam" id="PF12805"/>
    </source>
</evidence>
<evidence type="ECO:0000313" key="10">
    <source>
        <dbReference type="EMBL" id="MDM7857649.1"/>
    </source>
</evidence>
<comment type="subcellular location">
    <subcellularLocation>
        <location evidence="1">Cell membrane</location>
        <topology evidence="1">Multi-pass membrane protein</topology>
    </subcellularLocation>
</comment>
<accession>A0ABT7SN83</accession>
<feature type="transmembrane region" description="Helical" evidence="7">
    <location>
        <begin position="517"/>
        <end position="539"/>
    </location>
</feature>
<evidence type="ECO:0000256" key="3">
    <source>
        <dbReference type="ARBA" id="ARBA00022692"/>
    </source>
</evidence>
<feature type="transmembrane region" description="Helical" evidence="7">
    <location>
        <begin position="494"/>
        <end position="511"/>
    </location>
</feature>
<evidence type="ECO:0000256" key="7">
    <source>
        <dbReference type="SAM" id="Phobius"/>
    </source>
</evidence>
<feature type="transmembrane region" description="Helical" evidence="7">
    <location>
        <begin position="117"/>
        <end position="133"/>
    </location>
</feature>
<feature type="transmembrane region" description="Helical" evidence="7">
    <location>
        <begin position="92"/>
        <end position="110"/>
    </location>
</feature>
<protein>
    <submittedName>
        <fullName evidence="10">YccS family putative transporter</fullName>
    </submittedName>
</protein>
<keyword evidence="4 7" id="KW-1133">Transmembrane helix</keyword>
<feature type="domain" description="Integral membrane protein YccS N-terminal" evidence="8">
    <location>
        <begin position="74"/>
        <end position="356"/>
    </location>
</feature>
<dbReference type="NCBIfam" id="TIGR01666">
    <property type="entry name" value="YCCS"/>
    <property type="match status" value="1"/>
</dbReference>
<dbReference type="EMBL" id="JAUCDY010000004">
    <property type="protein sequence ID" value="MDM7857649.1"/>
    <property type="molecule type" value="Genomic_DNA"/>
</dbReference>
<proteinExistence type="inferred from homology"/>
<reference evidence="10 11" key="1">
    <citation type="submission" date="2023-06" db="EMBL/GenBank/DDBJ databases">
        <title>Thiopseudomonas sp. CY1220 draft genome sequence.</title>
        <authorList>
            <person name="Zhao G."/>
            <person name="An M."/>
        </authorList>
    </citation>
    <scope>NUCLEOTIDE SEQUENCE [LARGE SCALE GENOMIC DNA]</scope>
    <source>
        <strain evidence="10 11">CY1220</strain>
    </source>
</reference>
<dbReference type="InterPro" id="IPR049453">
    <property type="entry name" value="Memb_transporter_dom"/>
</dbReference>
<evidence type="ECO:0000256" key="5">
    <source>
        <dbReference type="ARBA" id="ARBA00023136"/>
    </source>
</evidence>
<comment type="caution">
    <text evidence="10">The sequence shown here is derived from an EMBL/GenBank/DDBJ whole genome shotgun (WGS) entry which is preliminary data.</text>
</comment>
<evidence type="ECO:0000256" key="2">
    <source>
        <dbReference type="ARBA" id="ARBA00022475"/>
    </source>
</evidence>
<evidence type="ECO:0000256" key="4">
    <source>
        <dbReference type="ARBA" id="ARBA00022989"/>
    </source>
</evidence>
<comment type="similarity">
    <text evidence="6">Belongs to the YccS/YhfK family.</text>
</comment>
<evidence type="ECO:0000313" key="11">
    <source>
        <dbReference type="Proteomes" id="UP001241056"/>
    </source>
</evidence>
<name>A0ABT7SN83_9GAMM</name>
<keyword evidence="3 7" id="KW-0812">Transmembrane</keyword>
<feature type="domain" description="Integral membrane bound transporter" evidence="9">
    <location>
        <begin position="413"/>
        <end position="531"/>
    </location>
</feature>
<keyword evidence="2" id="KW-1003">Cell membrane</keyword>
<feature type="transmembrane region" description="Helical" evidence="7">
    <location>
        <begin position="20"/>
        <end position="39"/>
    </location>
</feature>
<feature type="transmembrane region" description="Helical" evidence="7">
    <location>
        <begin position="470"/>
        <end position="487"/>
    </location>
</feature>
<keyword evidence="11" id="KW-1185">Reference proteome</keyword>
<evidence type="ECO:0000259" key="9">
    <source>
        <dbReference type="Pfam" id="PF13515"/>
    </source>
</evidence>
<dbReference type="NCBIfam" id="TIGR01667">
    <property type="entry name" value="YCCS_YHFK"/>
    <property type="match status" value="1"/>
</dbReference>
<dbReference type="Pfam" id="PF12805">
    <property type="entry name" value="FUSC-like"/>
    <property type="match status" value="1"/>
</dbReference>